<feature type="non-terminal residue" evidence="7">
    <location>
        <position position="156"/>
    </location>
</feature>
<dbReference type="PANTHER" id="PTHR43725">
    <property type="entry name" value="UDP-GLUCOSE 4-EPIMERASE"/>
    <property type="match status" value="1"/>
</dbReference>
<sequence length="156" mass="16900">MNVLVTGGAGYIGSAVVEELLAEQHTPVVFDNLVAGHAEAVPADVALVQGDLFDAALLRQTLAEFRIDAVIHLAAFLQPNESMTNPGKYFGNNVAGTVALLNAMVESKVRRFILSSTCATFGNPQYTPIDEQHPQQPISPYGVSKLMIEQMLPWYE</sequence>
<comment type="similarity">
    <text evidence="2">Belongs to the NAD(P)-dependent epimerase/dehydratase family.</text>
</comment>
<evidence type="ECO:0000313" key="7">
    <source>
        <dbReference type="EMBL" id="KPV45168.1"/>
    </source>
</evidence>
<comment type="pathway">
    <text evidence="1">Carbohydrate metabolism; galactose metabolism.</text>
</comment>
<dbReference type="Gene3D" id="3.40.50.720">
    <property type="entry name" value="NAD(P)-binding Rossmann-like Domain"/>
    <property type="match status" value="1"/>
</dbReference>
<evidence type="ECO:0000256" key="4">
    <source>
        <dbReference type="ARBA" id="ARBA00031367"/>
    </source>
</evidence>
<dbReference type="Proteomes" id="UP000050509">
    <property type="component" value="Unassembled WGS sequence"/>
</dbReference>
<organism evidence="7 8">
    <name type="scientific">Kouleothrix aurantiaca</name>
    <dbReference type="NCBI Taxonomy" id="186479"/>
    <lineage>
        <taxon>Bacteria</taxon>
        <taxon>Bacillati</taxon>
        <taxon>Chloroflexota</taxon>
        <taxon>Chloroflexia</taxon>
        <taxon>Chloroflexales</taxon>
        <taxon>Roseiflexineae</taxon>
        <taxon>Roseiflexaceae</taxon>
        <taxon>Kouleothrix</taxon>
    </lineage>
</organism>
<accession>A0A0P9D751</accession>
<feature type="domain" description="NAD-dependent epimerase/dehydratase" evidence="6">
    <location>
        <begin position="3"/>
        <end position="155"/>
    </location>
</feature>
<dbReference type="Pfam" id="PF01370">
    <property type="entry name" value="Epimerase"/>
    <property type="match status" value="1"/>
</dbReference>
<dbReference type="SUPFAM" id="SSF51735">
    <property type="entry name" value="NAD(P)-binding Rossmann-fold domains"/>
    <property type="match status" value="1"/>
</dbReference>
<evidence type="ECO:0000256" key="3">
    <source>
        <dbReference type="ARBA" id="ARBA00018569"/>
    </source>
</evidence>
<evidence type="ECO:0000256" key="2">
    <source>
        <dbReference type="ARBA" id="ARBA00007637"/>
    </source>
</evidence>
<evidence type="ECO:0000259" key="6">
    <source>
        <dbReference type="Pfam" id="PF01370"/>
    </source>
</evidence>
<dbReference type="InterPro" id="IPR001509">
    <property type="entry name" value="Epimerase_deHydtase"/>
</dbReference>
<gene>
    <name evidence="7" type="ORF">SE17_44115</name>
</gene>
<protein>
    <recommendedName>
        <fullName evidence="3">UDP-glucose 4-epimerase</fullName>
    </recommendedName>
    <alternativeName>
        <fullName evidence="5">Galactowaldenase</fullName>
    </alternativeName>
    <alternativeName>
        <fullName evidence="4">UDP-galactose 4-epimerase</fullName>
    </alternativeName>
</protein>
<dbReference type="AlphaFoldDB" id="A0A0P9D751"/>
<reference evidence="7 8" key="1">
    <citation type="submission" date="2015-09" db="EMBL/GenBank/DDBJ databases">
        <title>Draft genome sequence of Kouleothrix aurantiaca JCM 19913.</title>
        <authorList>
            <person name="Hemp J."/>
        </authorList>
    </citation>
    <scope>NUCLEOTIDE SEQUENCE [LARGE SCALE GENOMIC DNA]</scope>
    <source>
        <strain evidence="7 8">COM-B</strain>
    </source>
</reference>
<name>A0A0P9D751_9CHLR</name>
<evidence type="ECO:0000256" key="5">
    <source>
        <dbReference type="ARBA" id="ARBA00033067"/>
    </source>
</evidence>
<proteinExistence type="inferred from homology"/>
<evidence type="ECO:0000256" key="1">
    <source>
        <dbReference type="ARBA" id="ARBA00004947"/>
    </source>
</evidence>
<keyword evidence="8" id="KW-1185">Reference proteome</keyword>
<comment type="caution">
    <text evidence="7">The sequence shown here is derived from an EMBL/GenBank/DDBJ whole genome shotgun (WGS) entry which is preliminary data.</text>
</comment>
<evidence type="ECO:0000313" key="8">
    <source>
        <dbReference type="Proteomes" id="UP000050509"/>
    </source>
</evidence>
<dbReference type="GO" id="GO:0033499">
    <property type="term" value="P:galactose catabolic process via UDP-galactose, Leloir pathway"/>
    <property type="evidence" value="ECO:0007669"/>
    <property type="project" value="TreeGrafter"/>
</dbReference>
<dbReference type="PANTHER" id="PTHR43725:SF53">
    <property type="entry name" value="UDP-ARABINOSE 4-EPIMERASE 1"/>
    <property type="match status" value="1"/>
</dbReference>
<dbReference type="InterPro" id="IPR036291">
    <property type="entry name" value="NAD(P)-bd_dom_sf"/>
</dbReference>
<dbReference type="EMBL" id="LJCR01003724">
    <property type="protein sequence ID" value="KPV45168.1"/>
    <property type="molecule type" value="Genomic_DNA"/>
</dbReference>